<organism evidence="8">
    <name type="scientific">termite gut metagenome</name>
    <dbReference type="NCBI Taxonomy" id="433724"/>
    <lineage>
        <taxon>unclassified sequences</taxon>
        <taxon>metagenomes</taxon>
        <taxon>organismal metagenomes</taxon>
    </lineage>
</organism>
<dbReference type="Pfam" id="PF02875">
    <property type="entry name" value="Mur_ligase_C"/>
    <property type="match status" value="1"/>
</dbReference>
<evidence type="ECO:0000313" key="8">
    <source>
        <dbReference type="EMBL" id="KAA6314999.1"/>
    </source>
</evidence>
<feature type="domain" description="Mur ligase C-terminal" evidence="7">
    <location>
        <begin position="123"/>
        <end position="240"/>
    </location>
</feature>
<keyword evidence="3" id="KW-0479">Metal-binding</keyword>
<reference evidence="8" key="1">
    <citation type="submission" date="2019-03" db="EMBL/GenBank/DDBJ databases">
        <title>Single cell metagenomics reveals metabolic interactions within the superorganism composed of flagellate Streblomastix strix and complex community of Bacteroidetes bacteria on its surface.</title>
        <authorList>
            <person name="Treitli S.C."/>
            <person name="Kolisko M."/>
            <person name="Husnik F."/>
            <person name="Keeling P."/>
            <person name="Hampl V."/>
        </authorList>
    </citation>
    <scope>NUCLEOTIDE SEQUENCE</scope>
    <source>
        <strain evidence="8">STM</strain>
    </source>
</reference>
<evidence type="ECO:0000256" key="4">
    <source>
        <dbReference type="ARBA" id="ARBA00022741"/>
    </source>
</evidence>
<dbReference type="InterPro" id="IPR036615">
    <property type="entry name" value="Mur_ligase_C_dom_sf"/>
</dbReference>
<dbReference type="GO" id="GO:0008841">
    <property type="term" value="F:dihydrofolate synthase activity"/>
    <property type="evidence" value="ECO:0007669"/>
    <property type="project" value="TreeGrafter"/>
</dbReference>
<dbReference type="GO" id="GO:0005737">
    <property type="term" value="C:cytoplasm"/>
    <property type="evidence" value="ECO:0007669"/>
    <property type="project" value="TreeGrafter"/>
</dbReference>
<dbReference type="GO" id="GO:0005524">
    <property type="term" value="F:ATP binding"/>
    <property type="evidence" value="ECO:0007669"/>
    <property type="project" value="UniProtKB-KW"/>
</dbReference>
<dbReference type="InterPro" id="IPR004101">
    <property type="entry name" value="Mur_ligase_C"/>
</dbReference>
<dbReference type="SUPFAM" id="SSF53244">
    <property type="entry name" value="MurD-like peptide ligases, peptide-binding domain"/>
    <property type="match status" value="1"/>
</dbReference>
<proteinExistence type="inferred from homology"/>
<dbReference type="GO" id="GO:0046872">
    <property type="term" value="F:metal ion binding"/>
    <property type="evidence" value="ECO:0007669"/>
    <property type="project" value="UniProtKB-KW"/>
</dbReference>
<evidence type="ECO:0000256" key="5">
    <source>
        <dbReference type="ARBA" id="ARBA00022840"/>
    </source>
</evidence>
<keyword evidence="6" id="KW-0460">Magnesium</keyword>
<comment type="similarity">
    <text evidence="1">Belongs to the folylpolyglutamate synthase family.</text>
</comment>
<feature type="non-terminal residue" evidence="8">
    <location>
        <position position="1"/>
    </location>
</feature>
<dbReference type="Gene3D" id="3.90.190.20">
    <property type="entry name" value="Mur ligase, C-terminal domain"/>
    <property type="match status" value="1"/>
</dbReference>
<protein>
    <recommendedName>
        <fullName evidence="7">Mur ligase C-terminal domain-containing protein</fullName>
    </recommendedName>
</protein>
<dbReference type="PANTHER" id="PTHR11136:SF0">
    <property type="entry name" value="DIHYDROFOLATE SYNTHETASE-RELATED"/>
    <property type="match status" value="1"/>
</dbReference>
<dbReference type="EMBL" id="SNRY01005421">
    <property type="protein sequence ID" value="KAA6314999.1"/>
    <property type="molecule type" value="Genomic_DNA"/>
</dbReference>
<dbReference type="InterPro" id="IPR001645">
    <property type="entry name" value="Folylpolyglutamate_synth"/>
</dbReference>
<gene>
    <name evidence="8" type="ORF">EZS27_034474</name>
</gene>
<accession>A0A5J4Q1U8</accession>
<keyword evidence="5" id="KW-0067">ATP-binding</keyword>
<dbReference type="SUPFAM" id="SSF53623">
    <property type="entry name" value="MurD-like peptide ligases, catalytic domain"/>
    <property type="match status" value="1"/>
</dbReference>
<evidence type="ECO:0000256" key="6">
    <source>
        <dbReference type="ARBA" id="ARBA00022842"/>
    </source>
</evidence>
<sequence length="254" mass="27812">LLGNTLAAIAKEKAGIMKPNVPVVIGEAEGEVLQVFKDAACLCGIELQFPDKPVSQLLSSGYYQFDTPEYPELIDELGGFAQEKNAATVLCALKILKNGLFSLPPKAVYKGFRYVIENTGLMGRWQIIQYQPKIVLDTGHNAGGIQYIVKQLQSERYEQLHIVFGMVNDKDSSSVLALLPPNARYYFTQASIPRALDSRLLAEQAGKYGLQGEIFPTVGAAFSSAKQHATEKDLIFAGGSTFIVADIFTFLKNQ</sequence>
<dbReference type="GO" id="GO:0004326">
    <property type="term" value="F:tetrahydrofolylpolyglutamate synthase activity"/>
    <property type="evidence" value="ECO:0007669"/>
    <property type="project" value="InterPro"/>
</dbReference>
<dbReference type="InterPro" id="IPR036565">
    <property type="entry name" value="Mur-like_cat_sf"/>
</dbReference>
<keyword evidence="4" id="KW-0547">Nucleotide-binding</keyword>
<keyword evidence="2" id="KW-0436">Ligase</keyword>
<dbReference type="Gene3D" id="3.40.1190.10">
    <property type="entry name" value="Mur-like, catalytic domain"/>
    <property type="match status" value="1"/>
</dbReference>
<name>A0A5J4Q1U8_9ZZZZ</name>
<evidence type="ECO:0000259" key="7">
    <source>
        <dbReference type="Pfam" id="PF02875"/>
    </source>
</evidence>
<evidence type="ECO:0000256" key="1">
    <source>
        <dbReference type="ARBA" id="ARBA00008276"/>
    </source>
</evidence>
<dbReference type="AlphaFoldDB" id="A0A5J4Q1U8"/>
<evidence type="ECO:0000256" key="2">
    <source>
        <dbReference type="ARBA" id="ARBA00022598"/>
    </source>
</evidence>
<dbReference type="PANTHER" id="PTHR11136">
    <property type="entry name" value="FOLYLPOLYGLUTAMATE SYNTHASE-RELATED"/>
    <property type="match status" value="1"/>
</dbReference>
<comment type="caution">
    <text evidence="8">The sequence shown here is derived from an EMBL/GenBank/DDBJ whole genome shotgun (WGS) entry which is preliminary data.</text>
</comment>
<evidence type="ECO:0000256" key="3">
    <source>
        <dbReference type="ARBA" id="ARBA00022723"/>
    </source>
</evidence>